<dbReference type="OrthoDB" id="10542709at2759"/>
<name>A0A1B7N0P2_9AGAM</name>
<organism evidence="1 2">
    <name type="scientific">Rhizopogon vinicolor AM-OR11-026</name>
    <dbReference type="NCBI Taxonomy" id="1314800"/>
    <lineage>
        <taxon>Eukaryota</taxon>
        <taxon>Fungi</taxon>
        <taxon>Dikarya</taxon>
        <taxon>Basidiomycota</taxon>
        <taxon>Agaricomycotina</taxon>
        <taxon>Agaricomycetes</taxon>
        <taxon>Agaricomycetidae</taxon>
        <taxon>Boletales</taxon>
        <taxon>Suillineae</taxon>
        <taxon>Rhizopogonaceae</taxon>
        <taxon>Rhizopogon</taxon>
    </lineage>
</organism>
<dbReference type="AlphaFoldDB" id="A0A1B7N0P2"/>
<dbReference type="InParanoid" id="A0A1B7N0P2"/>
<evidence type="ECO:0000313" key="2">
    <source>
        <dbReference type="Proteomes" id="UP000092154"/>
    </source>
</evidence>
<dbReference type="EMBL" id="KV448295">
    <property type="protein sequence ID" value="OAX38438.1"/>
    <property type="molecule type" value="Genomic_DNA"/>
</dbReference>
<accession>A0A1B7N0P2</accession>
<proteinExistence type="predicted"/>
<keyword evidence="2" id="KW-1185">Reference proteome</keyword>
<evidence type="ECO:0000313" key="1">
    <source>
        <dbReference type="EMBL" id="OAX38438.1"/>
    </source>
</evidence>
<protein>
    <submittedName>
        <fullName evidence="1">Uncharacterized protein</fullName>
    </submittedName>
</protein>
<dbReference type="Proteomes" id="UP000092154">
    <property type="component" value="Unassembled WGS sequence"/>
</dbReference>
<sequence>MHNVGTTKSLCIMRYCDSAQSLRSVKEFLASNDGFIPTFKGLSSLSLLFFGWLEKLIYRWRFTKNAITSLQILDRGGDFILEGWWRLVSWFSFVRNHFRPPHMARILSNEGDDLNAETVDILLRVVEAGQRLFWSSTSKVRPTCLLIFVTHIPSDALALHIVFRTGFGCNVLPWVAAQCPELVAYQHKHRHGRSTGLQATSGSVIIPVAISVCYGIR</sequence>
<gene>
    <name evidence="1" type="ORF">K503DRAFT_856686</name>
</gene>
<reference evidence="1 2" key="1">
    <citation type="submission" date="2016-06" db="EMBL/GenBank/DDBJ databases">
        <title>Comparative genomics of the ectomycorrhizal sister species Rhizopogon vinicolor and Rhizopogon vesiculosus (Basidiomycota: Boletales) reveals a divergence of the mating type B locus.</title>
        <authorList>
            <consortium name="DOE Joint Genome Institute"/>
            <person name="Mujic A.B."/>
            <person name="Kuo A."/>
            <person name="Tritt A."/>
            <person name="Lipzen A."/>
            <person name="Chen C."/>
            <person name="Johnson J."/>
            <person name="Sharma A."/>
            <person name="Barry K."/>
            <person name="Grigoriev I.V."/>
            <person name="Spatafora J.W."/>
        </authorList>
    </citation>
    <scope>NUCLEOTIDE SEQUENCE [LARGE SCALE GENOMIC DNA]</scope>
    <source>
        <strain evidence="1 2">AM-OR11-026</strain>
    </source>
</reference>